<dbReference type="AlphaFoldDB" id="A0A1I3BD15"/>
<gene>
    <name evidence="3" type="ORF">SAMN05216561_10170</name>
</gene>
<keyword evidence="1" id="KW-0175">Coiled coil</keyword>
<name>A0A1I3BD15_9ACTN</name>
<dbReference type="EMBL" id="FOQG01000001">
    <property type="protein sequence ID" value="SFH60195.1"/>
    <property type="molecule type" value="Genomic_DNA"/>
</dbReference>
<evidence type="ECO:0000313" key="3">
    <source>
        <dbReference type="EMBL" id="SFH60195.1"/>
    </source>
</evidence>
<keyword evidence="4" id="KW-1185">Reference proteome</keyword>
<dbReference type="RefSeq" id="WP_091109470.1">
    <property type="nucleotide sequence ID" value="NZ_BKAF01000001.1"/>
</dbReference>
<dbReference type="OrthoDB" id="3775089at2"/>
<evidence type="ECO:0008006" key="5">
    <source>
        <dbReference type="Google" id="ProtNLM"/>
    </source>
</evidence>
<feature type="region of interest" description="Disordered" evidence="2">
    <location>
        <begin position="20"/>
        <end position="45"/>
    </location>
</feature>
<feature type="coiled-coil region" evidence="1">
    <location>
        <begin position="215"/>
        <end position="242"/>
    </location>
</feature>
<protein>
    <recommendedName>
        <fullName evidence="5">Proteins of 100 residues with WXG</fullName>
    </recommendedName>
</protein>
<sequence length="273" mass="28292">MSIMGKAAGIQEALRNGCGHPSHDEAINSIPGLFEPWDDMPEPSQFDTAMTSLAAAMTNLSSGEVDSDPISNTPVSVNMNLLEINSVAGELTEWEGEAMESFRDHVQTPFPGVTKNLYNAAAVLYGAAEAEKAMWEAATNDLNEIADKAISAADKMCETGSGQASFWITVTASVVGVVLAVPTAGASVAAVAGVFAVVGSGVATDWNIDTPEEAVEKMASALQTLQEKLHETESKIQAALDGVNEALAEGGNGYQLLSSVSLFDGPGGIEGRG</sequence>
<evidence type="ECO:0000256" key="1">
    <source>
        <dbReference type="SAM" id="Coils"/>
    </source>
</evidence>
<evidence type="ECO:0000313" key="4">
    <source>
        <dbReference type="Proteomes" id="UP000198649"/>
    </source>
</evidence>
<proteinExistence type="predicted"/>
<dbReference type="Proteomes" id="UP000198649">
    <property type="component" value="Unassembled WGS sequence"/>
</dbReference>
<reference evidence="3 4" key="1">
    <citation type="submission" date="2016-10" db="EMBL/GenBank/DDBJ databases">
        <authorList>
            <person name="de Groot N.N."/>
        </authorList>
    </citation>
    <scope>NUCLEOTIDE SEQUENCE [LARGE SCALE GENOMIC DNA]</scope>
    <source>
        <strain evidence="3 4">CGMCC 1.11156</strain>
    </source>
</reference>
<dbReference type="STRING" id="1005945.SAMN05216561_10170"/>
<evidence type="ECO:0000256" key="2">
    <source>
        <dbReference type="SAM" id="MobiDB-lite"/>
    </source>
</evidence>
<organism evidence="3 4">
    <name type="scientific">Nocardioides psychrotolerans</name>
    <dbReference type="NCBI Taxonomy" id="1005945"/>
    <lineage>
        <taxon>Bacteria</taxon>
        <taxon>Bacillati</taxon>
        <taxon>Actinomycetota</taxon>
        <taxon>Actinomycetes</taxon>
        <taxon>Propionibacteriales</taxon>
        <taxon>Nocardioidaceae</taxon>
        <taxon>Nocardioides</taxon>
    </lineage>
</organism>
<accession>A0A1I3BD15</accession>